<dbReference type="PANTHER" id="PTHR43737:SF1">
    <property type="entry name" value="DUF1501 DOMAIN-CONTAINING PROTEIN"/>
    <property type="match status" value="1"/>
</dbReference>
<evidence type="ECO:0000313" key="1">
    <source>
        <dbReference type="EMBL" id="QDV36133.1"/>
    </source>
</evidence>
<dbReference type="Proteomes" id="UP000317835">
    <property type="component" value="Chromosome"/>
</dbReference>
<reference evidence="1 2" key="1">
    <citation type="submission" date="2019-02" db="EMBL/GenBank/DDBJ databases">
        <title>Deep-cultivation of Planctomycetes and their phenomic and genomic characterization uncovers novel biology.</title>
        <authorList>
            <person name="Wiegand S."/>
            <person name="Jogler M."/>
            <person name="Boedeker C."/>
            <person name="Pinto D."/>
            <person name="Vollmers J."/>
            <person name="Rivas-Marin E."/>
            <person name="Kohn T."/>
            <person name="Peeters S.H."/>
            <person name="Heuer A."/>
            <person name="Rast P."/>
            <person name="Oberbeckmann S."/>
            <person name="Bunk B."/>
            <person name="Jeske O."/>
            <person name="Meyerdierks A."/>
            <person name="Storesund J.E."/>
            <person name="Kallscheuer N."/>
            <person name="Luecker S."/>
            <person name="Lage O.M."/>
            <person name="Pohl T."/>
            <person name="Merkel B.J."/>
            <person name="Hornburger P."/>
            <person name="Mueller R.-W."/>
            <person name="Bruemmer F."/>
            <person name="Labrenz M."/>
            <person name="Spormann A.M."/>
            <person name="Op den Camp H."/>
            <person name="Overmann J."/>
            <person name="Amann R."/>
            <person name="Jetten M.S.M."/>
            <person name="Mascher T."/>
            <person name="Medema M.H."/>
            <person name="Devos D.P."/>
            <person name="Kaster A.-K."/>
            <person name="Ovreas L."/>
            <person name="Rohde M."/>
            <person name="Galperin M.Y."/>
            <person name="Jogler C."/>
        </authorList>
    </citation>
    <scope>NUCLEOTIDE SEQUENCE [LARGE SCALE GENOMIC DNA]</scope>
    <source>
        <strain evidence="1 2">ElP</strain>
    </source>
</reference>
<dbReference type="SUPFAM" id="SSF53649">
    <property type="entry name" value="Alkaline phosphatase-like"/>
    <property type="match status" value="1"/>
</dbReference>
<dbReference type="PANTHER" id="PTHR43737">
    <property type="entry name" value="BLL7424 PROTEIN"/>
    <property type="match status" value="1"/>
</dbReference>
<dbReference type="OrthoDB" id="127333at2"/>
<evidence type="ECO:0008006" key="3">
    <source>
        <dbReference type="Google" id="ProtNLM"/>
    </source>
</evidence>
<name>A0A518H5L8_9BACT</name>
<sequence>MYRLDANSPARFCDGLTRRDFLHAGSLAALGLTLPGLKAMEARGAVDRSREMNCIMLFLVGGPSQLDTWDMKPDAPSEIRGPFRPIDTAVPGVQVSEIFPKLAGIMDKVGLVRSVYHTATAVHDTGHQMMQTGRLFGNGAIQYPHVGSVLSFLKGPNGDVPPHVVMPRPIGNTGGNMPHGQDAGFLGKSYDPFVLGADPSAKDFKVPDLLPPDYVSGVRESRRRSLRDAIDGATRSFEASEDARLLDENFQRAYGLMSSKEAREAFALDAEPDAMKDRYGRTRFGQSCLLARRLIERGTRFVTVNMFETVFNEITWDIHGSAPFSPIDCYKDEVGPNFDTAYSALISDLYERGMLENTLVLAFGEFGRTPKINPAGGRDHHPACWSVLFAGGPVRGGTVVGASDEIGHAPKDRPVSTAEVAATIFDGLGVDLGTELPGPQGRPIRVVDHGVEPIRELF</sequence>
<proteinExistence type="predicted"/>
<dbReference type="RefSeq" id="WP_145272201.1">
    <property type="nucleotide sequence ID" value="NZ_CP036426.1"/>
</dbReference>
<dbReference type="InterPro" id="IPR006311">
    <property type="entry name" value="TAT_signal"/>
</dbReference>
<protein>
    <recommendedName>
        <fullName evidence="3">DUF1501 domain-containing protein</fullName>
    </recommendedName>
</protein>
<dbReference type="InterPro" id="IPR010869">
    <property type="entry name" value="DUF1501"/>
</dbReference>
<dbReference type="InterPro" id="IPR017850">
    <property type="entry name" value="Alkaline_phosphatase_core_sf"/>
</dbReference>
<dbReference type="KEGG" id="tpla:ElP_40470"/>
<dbReference type="AlphaFoldDB" id="A0A518H5L8"/>
<organism evidence="1 2">
    <name type="scientific">Tautonia plasticadhaerens</name>
    <dbReference type="NCBI Taxonomy" id="2527974"/>
    <lineage>
        <taxon>Bacteria</taxon>
        <taxon>Pseudomonadati</taxon>
        <taxon>Planctomycetota</taxon>
        <taxon>Planctomycetia</taxon>
        <taxon>Isosphaerales</taxon>
        <taxon>Isosphaeraceae</taxon>
        <taxon>Tautonia</taxon>
    </lineage>
</organism>
<dbReference type="EMBL" id="CP036426">
    <property type="protein sequence ID" value="QDV36133.1"/>
    <property type="molecule type" value="Genomic_DNA"/>
</dbReference>
<evidence type="ECO:0000313" key="2">
    <source>
        <dbReference type="Proteomes" id="UP000317835"/>
    </source>
</evidence>
<dbReference type="PROSITE" id="PS51318">
    <property type="entry name" value="TAT"/>
    <property type="match status" value="1"/>
</dbReference>
<keyword evidence="2" id="KW-1185">Reference proteome</keyword>
<gene>
    <name evidence="1" type="ORF">ElP_40470</name>
</gene>
<accession>A0A518H5L8</accession>
<dbReference type="Pfam" id="PF07394">
    <property type="entry name" value="DUF1501"/>
    <property type="match status" value="1"/>
</dbReference>